<evidence type="ECO:0000313" key="1">
    <source>
        <dbReference type="EMBL" id="GJT54919.1"/>
    </source>
</evidence>
<accession>A0ABQ5EVC2</accession>
<proteinExistence type="predicted"/>
<sequence length="116" mass="13075">MKGYYELKFEEFFSHLDGGLRVSCNDARPAEDKESGTKVGRTLRGHEALGTGAYKLSDMDGREFAPHMEYCNLKKMLSLVEVSWTLESVLMRIPDGCAVSRQRPSARLNKLGVKNF</sequence>
<gene>
    <name evidence="1" type="ORF">Tco_0989973</name>
</gene>
<protein>
    <submittedName>
        <fullName evidence="1">Uncharacterized protein</fullName>
    </submittedName>
</protein>
<comment type="caution">
    <text evidence="1">The sequence shown here is derived from an EMBL/GenBank/DDBJ whole genome shotgun (WGS) entry which is preliminary data.</text>
</comment>
<evidence type="ECO:0000313" key="2">
    <source>
        <dbReference type="Proteomes" id="UP001151760"/>
    </source>
</evidence>
<name>A0ABQ5EVC2_9ASTR</name>
<dbReference type="EMBL" id="BQNB010016714">
    <property type="protein sequence ID" value="GJT54919.1"/>
    <property type="molecule type" value="Genomic_DNA"/>
</dbReference>
<reference evidence="1" key="2">
    <citation type="submission" date="2022-01" db="EMBL/GenBank/DDBJ databases">
        <authorList>
            <person name="Yamashiro T."/>
            <person name="Shiraishi A."/>
            <person name="Satake H."/>
            <person name="Nakayama K."/>
        </authorList>
    </citation>
    <scope>NUCLEOTIDE SEQUENCE</scope>
</reference>
<keyword evidence="2" id="KW-1185">Reference proteome</keyword>
<dbReference type="Proteomes" id="UP001151760">
    <property type="component" value="Unassembled WGS sequence"/>
</dbReference>
<organism evidence="1 2">
    <name type="scientific">Tanacetum coccineum</name>
    <dbReference type="NCBI Taxonomy" id="301880"/>
    <lineage>
        <taxon>Eukaryota</taxon>
        <taxon>Viridiplantae</taxon>
        <taxon>Streptophyta</taxon>
        <taxon>Embryophyta</taxon>
        <taxon>Tracheophyta</taxon>
        <taxon>Spermatophyta</taxon>
        <taxon>Magnoliopsida</taxon>
        <taxon>eudicotyledons</taxon>
        <taxon>Gunneridae</taxon>
        <taxon>Pentapetalae</taxon>
        <taxon>asterids</taxon>
        <taxon>campanulids</taxon>
        <taxon>Asterales</taxon>
        <taxon>Asteraceae</taxon>
        <taxon>Asteroideae</taxon>
        <taxon>Anthemideae</taxon>
        <taxon>Anthemidinae</taxon>
        <taxon>Tanacetum</taxon>
    </lineage>
</organism>
<reference evidence="1" key="1">
    <citation type="journal article" date="2022" name="Int. J. Mol. Sci.">
        <title>Draft Genome of Tanacetum Coccineum: Genomic Comparison of Closely Related Tanacetum-Family Plants.</title>
        <authorList>
            <person name="Yamashiro T."/>
            <person name="Shiraishi A."/>
            <person name="Nakayama K."/>
            <person name="Satake H."/>
        </authorList>
    </citation>
    <scope>NUCLEOTIDE SEQUENCE</scope>
</reference>